<organism evidence="2 3">
    <name type="scientific">Fimbriimonas ginsengisoli</name>
    <dbReference type="NCBI Taxonomy" id="1005039"/>
    <lineage>
        <taxon>Bacteria</taxon>
        <taxon>Bacillati</taxon>
        <taxon>Armatimonadota</taxon>
        <taxon>Fimbriimonadia</taxon>
        <taxon>Fimbriimonadales</taxon>
        <taxon>Fimbriimonadaceae</taxon>
        <taxon>Fimbriimonas</taxon>
    </lineage>
</organism>
<comment type="caution">
    <text evidence="2">The sequence shown here is derived from an EMBL/GenBank/DDBJ whole genome shotgun (WGS) entry which is preliminary data.</text>
</comment>
<evidence type="ECO:0000313" key="3">
    <source>
        <dbReference type="Proteomes" id="UP000727962"/>
    </source>
</evidence>
<gene>
    <name evidence="2" type="primary">epsI</name>
    <name evidence="2" type="ORF">HYR64_03630</name>
</gene>
<name>A0A931PTB3_FIMGI</name>
<accession>A0A931PTB3</accession>
<feature type="domain" description="Methanolan biosynthesis EpsI" evidence="1">
    <location>
        <begin position="14"/>
        <end position="209"/>
    </location>
</feature>
<evidence type="ECO:0000259" key="1">
    <source>
        <dbReference type="Pfam" id="PF11984"/>
    </source>
</evidence>
<evidence type="ECO:0000313" key="2">
    <source>
        <dbReference type="EMBL" id="MBI1756179.1"/>
    </source>
</evidence>
<proteinExistence type="predicted"/>
<dbReference type="EMBL" id="JACOSL010000025">
    <property type="protein sequence ID" value="MBI1756179.1"/>
    <property type="molecule type" value="Genomic_DNA"/>
</dbReference>
<dbReference type="InterPro" id="IPR014263">
    <property type="entry name" value="Methanolan_biosynth_EpsI"/>
</dbReference>
<dbReference type="Proteomes" id="UP000727962">
    <property type="component" value="Unassembled WGS sequence"/>
</dbReference>
<sequence length="217" mass="23802">MEGLRARLVGFGAAMLAVGLWIHLSPAAAYERQTEPALEAKAPGAVGDYRFVPGLGTPGCSYKMDYKTYRILKPYGIVARVYESGAKSFDVVLVASQNRGSFHDPRVCFTAQGWSLDEERLDSMQTPTRGTIPFTVVRMTGPRDSLAMYFYRGPQGFCANVIQLKLAMFKERLTGGKNVDGVFYRIIPNYEGATVDDLKAFASEYLAAASESSGGYF</sequence>
<reference evidence="2" key="1">
    <citation type="submission" date="2020-07" db="EMBL/GenBank/DDBJ databases">
        <title>Huge and variable diversity of episymbiotic CPR bacteria and DPANN archaea in groundwater ecosystems.</title>
        <authorList>
            <person name="He C.Y."/>
            <person name="Keren R."/>
            <person name="Whittaker M."/>
            <person name="Farag I.F."/>
            <person name="Doudna J."/>
            <person name="Cate J.H.D."/>
            <person name="Banfield J.F."/>
        </authorList>
    </citation>
    <scope>NUCLEOTIDE SEQUENCE</scope>
    <source>
        <strain evidence="2">NC_groundwater_17_Pr7_B-0.1um_64_12</strain>
    </source>
</reference>
<dbReference type="NCBIfam" id="TIGR02914">
    <property type="entry name" value="EpsI_fam"/>
    <property type="match status" value="1"/>
</dbReference>
<protein>
    <submittedName>
        <fullName evidence="2">EpsI family protein</fullName>
    </submittedName>
</protein>
<dbReference type="AlphaFoldDB" id="A0A931PTB3"/>
<dbReference type="Pfam" id="PF11984">
    <property type="entry name" value="DUF3485"/>
    <property type="match status" value="1"/>
</dbReference>